<keyword evidence="2" id="KW-1185">Reference proteome</keyword>
<gene>
    <name evidence="1" type="ORF">FRACA_1050007</name>
</gene>
<accession>A0A2I2KIY3</accession>
<evidence type="ECO:0000313" key="2">
    <source>
        <dbReference type="Proteomes" id="UP000234331"/>
    </source>
</evidence>
<organism evidence="1 2">
    <name type="scientific">Frankia canadensis</name>
    <dbReference type="NCBI Taxonomy" id="1836972"/>
    <lineage>
        <taxon>Bacteria</taxon>
        <taxon>Bacillati</taxon>
        <taxon>Actinomycetota</taxon>
        <taxon>Actinomycetes</taxon>
        <taxon>Frankiales</taxon>
        <taxon>Frankiaceae</taxon>
        <taxon>Frankia</taxon>
    </lineage>
</organism>
<dbReference type="Proteomes" id="UP000234331">
    <property type="component" value="Unassembled WGS sequence"/>
</dbReference>
<name>A0A2I2KIY3_9ACTN</name>
<dbReference type="EMBL" id="FZMO01000008">
    <property type="protein sequence ID" value="SNQ45623.1"/>
    <property type="molecule type" value="Genomic_DNA"/>
</dbReference>
<proteinExistence type="predicted"/>
<protein>
    <recommendedName>
        <fullName evidence="3">AAA+ ATPase domain-containing protein</fullName>
    </recommendedName>
</protein>
<dbReference type="AlphaFoldDB" id="A0A2I2KIY3"/>
<dbReference type="Gene3D" id="3.40.50.300">
    <property type="entry name" value="P-loop containing nucleotide triphosphate hydrolases"/>
    <property type="match status" value="1"/>
</dbReference>
<dbReference type="InterPro" id="IPR027417">
    <property type="entry name" value="P-loop_NTPase"/>
</dbReference>
<dbReference type="SUPFAM" id="SSF52540">
    <property type="entry name" value="P-loop containing nucleoside triphosphate hydrolases"/>
    <property type="match status" value="1"/>
</dbReference>
<evidence type="ECO:0000313" key="1">
    <source>
        <dbReference type="EMBL" id="SNQ45623.1"/>
    </source>
</evidence>
<evidence type="ECO:0008006" key="3">
    <source>
        <dbReference type="Google" id="ProtNLM"/>
    </source>
</evidence>
<reference evidence="1 2" key="1">
    <citation type="submission" date="2017-06" db="EMBL/GenBank/DDBJ databases">
        <authorList>
            <person name="Kim H.J."/>
            <person name="Triplett B.A."/>
        </authorList>
    </citation>
    <scope>NUCLEOTIDE SEQUENCE [LARGE SCALE GENOMIC DNA]</scope>
    <source>
        <strain evidence="1">FRACA_ARgP5</strain>
    </source>
</reference>
<sequence length="533" mass="58588">MPGGEGWVMVRRFNTAGPCLPANHYMIPALSRLPEAPRLVDLESYFVVHAPRQTGKTTALRALARDLTAQGRYAAVMFSCEAARVAGDDYGAASRILLDRIRASAQDCLPAELGPPPWPETPDGTGIVEALRAWAQSCPRPLVLFFDEIDALRGQSLLSVLGQLRDGYNSRPAPFPWSVALCGLRDVREYKTASGGDSSRLGTASPFNVKVESLRLGDFTAGEVAELYGQHTAGTGQRFSIDALEYAYELTVGQPWLVNALAREIVEKIRVPVAEPVTVAHLDQAKEQLILTRATHLDSLAARLAEPRVRSVIGPLLAGDPLVLDPYDDDLSYVRDLGLIAPTAPVRAANPIYREVIARVLSSSIQESVTADPRSFVRPDGTFDLSRMLDEFADWWIENGEFLTSTGYYSEAAPQLILMGYLQRVVNGGGQIEREYAVGSGRVDLHLRWPYRTPDGEQHVQREAIEIKTWRTGRSNPLPAGLRQLDRYLDRLRLDTGTLVLFDQRADASAIDTRTRLTTTTSPAGRTITLLNG</sequence>